<evidence type="ECO:0000256" key="1">
    <source>
        <dbReference type="ARBA" id="ARBA00023002"/>
    </source>
</evidence>
<organism evidence="4 5">
    <name type="scientific">Corynebacterium frankenforstense DSM 45800</name>
    <dbReference type="NCBI Taxonomy" id="1437875"/>
    <lineage>
        <taxon>Bacteria</taxon>
        <taxon>Bacillati</taxon>
        <taxon>Actinomycetota</taxon>
        <taxon>Actinomycetes</taxon>
        <taxon>Mycobacteriales</taxon>
        <taxon>Corynebacteriaceae</taxon>
        <taxon>Corynebacterium</taxon>
    </lineage>
</organism>
<protein>
    <recommendedName>
        <fullName evidence="3">D-isomer specific 2-hydroxyacid dehydrogenase NAD-binding domain-containing protein</fullName>
    </recommendedName>
</protein>
<dbReference type="PANTHER" id="PTHR10996">
    <property type="entry name" value="2-HYDROXYACID DEHYDROGENASE-RELATED"/>
    <property type="match status" value="1"/>
</dbReference>
<dbReference type="EMBL" id="CP009247">
    <property type="protein sequence ID" value="APT89368.1"/>
    <property type="molecule type" value="Genomic_DNA"/>
</dbReference>
<feature type="domain" description="D-isomer specific 2-hydroxyacid dehydrogenase NAD-binding" evidence="3">
    <location>
        <begin position="116"/>
        <end position="270"/>
    </location>
</feature>
<keyword evidence="5" id="KW-1185">Reference proteome</keyword>
<dbReference type="CDD" id="cd12159">
    <property type="entry name" value="2-Hacid_dh_2"/>
    <property type="match status" value="1"/>
</dbReference>
<keyword evidence="1" id="KW-0560">Oxidoreductase</keyword>
<dbReference type="RefSeq" id="WP_075664358.1">
    <property type="nucleotide sequence ID" value="NZ_CP009247.1"/>
</dbReference>
<dbReference type="PROSITE" id="PS00671">
    <property type="entry name" value="D_2_HYDROXYACID_DH_3"/>
    <property type="match status" value="1"/>
</dbReference>
<gene>
    <name evidence="4" type="ORF">CFRA_09020</name>
</gene>
<dbReference type="Proteomes" id="UP000185434">
    <property type="component" value="Chromosome"/>
</dbReference>
<dbReference type="PANTHER" id="PTHR10996:SF178">
    <property type="entry name" value="2-HYDROXYACID DEHYDROGENASE YGL185C-RELATED"/>
    <property type="match status" value="1"/>
</dbReference>
<dbReference type="InterPro" id="IPR036291">
    <property type="entry name" value="NAD(P)-bd_dom_sf"/>
</dbReference>
<sequence length="307" mass="32042">MKFTMLPDAWPEPVAELEAAGHGYTRDLDEADFLVWSGGAEGFPRLPDSVGFVQYVFAGVEELIDAGVIDGSVRWANAGGVYARPVAETALALLLSQLHQHKAAALAASFDARLDLDAAQGWLFRGPTVALVGAGGIARALIGMLEPFGCRVIAVNNSGRDVPGADETLAAAEAYADAEFWSCADAVVLSAPLTESTRGLVDASVLRRMKDSAVLVNVGRGPLVDTDALVAALRDGEIAGAGLEVTDPEPLPDGHPLWPLPNCTISPHIAATDRVARHLIGPQIVANAAAFANGETMPTEVDVEAGY</sequence>
<dbReference type="GO" id="GO:0005829">
    <property type="term" value="C:cytosol"/>
    <property type="evidence" value="ECO:0007669"/>
    <property type="project" value="TreeGrafter"/>
</dbReference>
<reference evidence="4 5" key="1">
    <citation type="submission" date="2014-08" db="EMBL/GenBank/DDBJ databases">
        <title>Complete genome sequence of Corynebacterium frankenforstense ST18(T) (=DSM 45800(T)), isolated from raw cow milk.</title>
        <authorList>
            <person name="Ruckert C."/>
            <person name="Albersmeier A."/>
            <person name="Winkler A."/>
            <person name="Lipski A."/>
            <person name="Kalinowski J."/>
        </authorList>
    </citation>
    <scope>NUCLEOTIDE SEQUENCE [LARGE SCALE GENOMIC DNA]</scope>
    <source>
        <strain evidence="4 5">ST18</strain>
    </source>
</reference>
<dbReference type="KEGG" id="cfk:CFRA_09020"/>
<dbReference type="GO" id="GO:0051287">
    <property type="term" value="F:NAD binding"/>
    <property type="evidence" value="ECO:0007669"/>
    <property type="project" value="InterPro"/>
</dbReference>
<evidence type="ECO:0000313" key="5">
    <source>
        <dbReference type="Proteomes" id="UP000185434"/>
    </source>
</evidence>
<accession>A0A1L7CUA9</accession>
<dbReference type="InterPro" id="IPR006140">
    <property type="entry name" value="D-isomer_DH_NAD-bd"/>
</dbReference>
<dbReference type="GO" id="GO:0016618">
    <property type="term" value="F:hydroxypyruvate reductase [NAD(P)H] activity"/>
    <property type="evidence" value="ECO:0007669"/>
    <property type="project" value="TreeGrafter"/>
</dbReference>
<evidence type="ECO:0000313" key="4">
    <source>
        <dbReference type="EMBL" id="APT89368.1"/>
    </source>
</evidence>
<dbReference type="Pfam" id="PF02826">
    <property type="entry name" value="2-Hacid_dh_C"/>
    <property type="match status" value="1"/>
</dbReference>
<evidence type="ECO:0000259" key="3">
    <source>
        <dbReference type="Pfam" id="PF02826"/>
    </source>
</evidence>
<evidence type="ECO:0000256" key="2">
    <source>
        <dbReference type="ARBA" id="ARBA00023027"/>
    </source>
</evidence>
<dbReference type="InterPro" id="IPR050223">
    <property type="entry name" value="D-isomer_2-hydroxyacid_DH"/>
</dbReference>
<dbReference type="GO" id="GO:0030267">
    <property type="term" value="F:glyoxylate reductase (NADPH) activity"/>
    <property type="evidence" value="ECO:0007669"/>
    <property type="project" value="TreeGrafter"/>
</dbReference>
<keyword evidence="2" id="KW-0520">NAD</keyword>
<dbReference type="Gene3D" id="3.40.50.720">
    <property type="entry name" value="NAD(P)-binding Rossmann-like Domain"/>
    <property type="match status" value="2"/>
</dbReference>
<dbReference type="OrthoDB" id="4324715at2"/>
<dbReference type="STRING" id="1437875.CFRA_09020"/>
<dbReference type="AlphaFoldDB" id="A0A1L7CUA9"/>
<dbReference type="SUPFAM" id="SSF51735">
    <property type="entry name" value="NAD(P)-binding Rossmann-fold domains"/>
    <property type="match status" value="1"/>
</dbReference>
<proteinExistence type="predicted"/>
<name>A0A1L7CUA9_9CORY</name>
<dbReference type="InterPro" id="IPR029753">
    <property type="entry name" value="D-isomer_DH_CS"/>
</dbReference>